<dbReference type="Gene3D" id="3.40.50.150">
    <property type="entry name" value="Vaccinia Virus protein VP39"/>
    <property type="match status" value="1"/>
</dbReference>
<gene>
    <name evidence="2" type="ORF">UFOPK3547_00222</name>
</gene>
<sequence length="271" mass="30508">MADDEQPERTDSAAPRIFQADQPDGVPPLELTGERTLPDVPAENYWYRRHSVVYEWIRARVGGLTVVDLACGEGYGSEILARTASDVIGVDANPDAHAHAEARYGRPGLRFERTLIDAFDEPRDAVVFLQTIEHVTNPGEILDHCRGLVSYSDHAVAYVSTPNVLTLAPEGEDRSGNPWHVHEYRPEEFRRLCSDHFADVEIFGLHHARALRVHQIAIERFGWDSIHPKLKLTGPFYDRFVPAISEHDFALVSERERSLDGALDLLAVMRP</sequence>
<evidence type="ECO:0000256" key="1">
    <source>
        <dbReference type="SAM" id="MobiDB-lite"/>
    </source>
</evidence>
<dbReference type="SUPFAM" id="SSF53335">
    <property type="entry name" value="S-adenosyl-L-methionine-dependent methyltransferases"/>
    <property type="match status" value="1"/>
</dbReference>
<name>A0A6J5Z5W4_9ZZZZ</name>
<proteinExistence type="predicted"/>
<feature type="region of interest" description="Disordered" evidence="1">
    <location>
        <begin position="1"/>
        <end position="26"/>
    </location>
</feature>
<organism evidence="2">
    <name type="scientific">freshwater metagenome</name>
    <dbReference type="NCBI Taxonomy" id="449393"/>
    <lineage>
        <taxon>unclassified sequences</taxon>
        <taxon>metagenomes</taxon>
        <taxon>ecological metagenomes</taxon>
    </lineage>
</organism>
<accession>A0A6J5Z5W4</accession>
<evidence type="ECO:0000313" key="2">
    <source>
        <dbReference type="EMBL" id="CAB4336567.1"/>
    </source>
</evidence>
<dbReference type="EMBL" id="CAESAN010000010">
    <property type="protein sequence ID" value="CAB4336567.1"/>
    <property type="molecule type" value="Genomic_DNA"/>
</dbReference>
<dbReference type="InterPro" id="IPR029063">
    <property type="entry name" value="SAM-dependent_MTases_sf"/>
</dbReference>
<dbReference type="AlphaFoldDB" id="A0A6J5Z5W4"/>
<reference evidence="2" key="1">
    <citation type="submission" date="2020-05" db="EMBL/GenBank/DDBJ databases">
        <authorList>
            <person name="Chiriac C."/>
            <person name="Salcher M."/>
            <person name="Ghai R."/>
            <person name="Kavagutti S V."/>
        </authorList>
    </citation>
    <scope>NUCLEOTIDE SEQUENCE</scope>
</reference>
<protein>
    <submittedName>
        <fullName evidence="2">Unannotated protein</fullName>
    </submittedName>
</protein>
<dbReference type="Pfam" id="PF13489">
    <property type="entry name" value="Methyltransf_23"/>
    <property type="match status" value="1"/>
</dbReference>
<dbReference type="CDD" id="cd02440">
    <property type="entry name" value="AdoMet_MTases"/>
    <property type="match status" value="1"/>
</dbReference>